<protein>
    <submittedName>
        <fullName evidence="1">Uncharacterized protein</fullName>
    </submittedName>
</protein>
<organism evidence="1 2">
    <name type="scientific">Pistacia atlantica</name>
    <dbReference type="NCBI Taxonomy" id="434234"/>
    <lineage>
        <taxon>Eukaryota</taxon>
        <taxon>Viridiplantae</taxon>
        <taxon>Streptophyta</taxon>
        <taxon>Embryophyta</taxon>
        <taxon>Tracheophyta</taxon>
        <taxon>Spermatophyta</taxon>
        <taxon>Magnoliopsida</taxon>
        <taxon>eudicotyledons</taxon>
        <taxon>Gunneridae</taxon>
        <taxon>Pentapetalae</taxon>
        <taxon>rosids</taxon>
        <taxon>malvids</taxon>
        <taxon>Sapindales</taxon>
        <taxon>Anacardiaceae</taxon>
        <taxon>Pistacia</taxon>
    </lineage>
</organism>
<keyword evidence="2" id="KW-1185">Reference proteome</keyword>
<comment type="caution">
    <text evidence="1">The sequence shown here is derived from an EMBL/GenBank/DDBJ whole genome shotgun (WGS) entry which is preliminary data.</text>
</comment>
<sequence>MGDSKWHDIEFNDDDLVFLKLHPYRQQIVFKRASPKLAHRFYKPFAIEKRISKVAYQLQLLVGSRIHLVFQVSLFKKKIGDSSASCPTLPPLNDNSAIIIEPKEIIDTRWIKKGGIFLKKAWSNGNSFPLKMPLGRML</sequence>
<proteinExistence type="predicted"/>
<evidence type="ECO:0000313" key="1">
    <source>
        <dbReference type="EMBL" id="KAJ0085188.1"/>
    </source>
</evidence>
<dbReference type="Proteomes" id="UP001164250">
    <property type="component" value="Chromosome 10"/>
</dbReference>
<name>A0ACC1AD74_9ROSI</name>
<dbReference type="EMBL" id="CM047906">
    <property type="protein sequence ID" value="KAJ0085188.1"/>
    <property type="molecule type" value="Genomic_DNA"/>
</dbReference>
<reference evidence="2" key="1">
    <citation type="journal article" date="2023" name="G3 (Bethesda)">
        <title>Genome assembly and association tests identify interacting loci associated with vigor, precocity, and sex in interspecific pistachio rootstocks.</title>
        <authorList>
            <person name="Palmer W."/>
            <person name="Jacygrad E."/>
            <person name="Sagayaradj S."/>
            <person name="Cavanaugh K."/>
            <person name="Han R."/>
            <person name="Bertier L."/>
            <person name="Beede B."/>
            <person name="Kafkas S."/>
            <person name="Golino D."/>
            <person name="Preece J."/>
            <person name="Michelmore R."/>
        </authorList>
    </citation>
    <scope>NUCLEOTIDE SEQUENCE [LARGE SCALE GENOMIC DNA]</scope>
</reference>
<evidence type="ECO:0000313" key="2">
    <source>
        <dbReference type="Proteomes" id="UP001164250"/>
    </source>
</evidence>
<accession>A0ACC1AD74</accession>
<gene>
    <name evidence="1" type="ORF">Patl1_07421</name>
</gene>